<organism evidence="3 4">
    <name type="scientific">Calicophoron daubneyi</name>
    <name type="common">Rumen fluke</name>
    <name type="synonym">Paramphistomum daubneyi</name>
    <dbReference type="NCBI Taxonomy" id="300641"/>
    <lineage>
        <taxon>Eukaryota</taxon>
        <taxon>Metazoa</taxon>
        <taxon>Spiralia</taxon>
        <taxon>Lophotrochozoa</taxon>
        <taxon>Platyhelminthes</taxon>
        <taxon>Trematoda</taxon>
        <taxon>Digenea</taxon>
        <taxon>Plagiorchiida</taxon>
        <taxon>Pronocephalata</taxon>
        <taxon>Paramphistomoidea</taxon>
        <taxon>Paramphistomidae</taxon>
        <taxon>Calicophoron</taxon>
    </lineage>
</organism>
<dbReference type="PANTHER" id="PTHR21349">
    <property type="entry name" value="50S RIBOSOMAL PROTEIN L21"/>
    <property type="match status" value="1"/>
</dbReference>
<dbReference type="InterPro" id="IPR036164">
    <property type="entry name" value="bL21-like_sf"/>
</dbReference>
<evidence type="ECO:0000313" key="4">
    <source>
        <dbReference type="Proteomes" id="UP001497525"/>
    </source>
</evidence>
<sequence>MLPMTVRNIPVSFLKILPSKILLCPSPRPQSFHAYFLSTSQCLWDWRRNNTPRKPELYRIPKTATVLEEELISLQTPVYKSTPEDDRLAEKVRKSINTAITDNHSRYFAVVHLAGKQFKITTEDLIMVKTPLFGTDVGDKIRLEKVLLVGSNDFSLIGRPVLGTKEVYVEAQVVEKTLEYPKLWYQFHRRRRHQKMRVFQDNVAVLRITKIVVNPLEEEVQ</sequence>
<comment type="similarity">
    <text evidence="1">Belongs to the bacterial ribosomal protein bL21 family.</text>
</comment>
<gene>
    <name evidence="3" type="ORF">CDAUBV1_LOCUS5170</name>
</gene>
<evidence type="ECO:0000256" key="1">
    <source>
        <dbReference type="ARBA" id="ARBA00008563"/>
    </source>
</evidence>
<evidence type="ECO:0000313" key="3">
    <source>
        <dbReference type="EMBL" id="CAL5132335.1"/>
    </source>
</evidence>
<protein>
    <recommendedName>
        <fullName evidence="2">Large ribosomal subunit protein bL21m</fullName>
    </recommendedName>
</protein>
<dbReference type="EMBL" id="CAXLJL010000123">
    <property type="protein sequence ID" value="CAL5132335.1"/>
    <property type="molecule type" value="Genomic_DNA"/>
</dbReference>
<dbReference type="Proteomes" id="UP001497525">
    <property type="component" value="Unassembled WGS sequence"/>
</dbReference>
<dbReference type="PANTHER" id="PTHR21349:SF0">
    <property type="entry name" value="LARGE RIBOSOMAL SUBUNIT PROTEIN BL21M"/>
    <property type="match status" value="1"/>
</dbReference>
<dbReference type="SUPFAM" id="SSF141091">
    <property type="entry name" value="L21p-like"/>
    <property type="match status" value="1"/>
</dbReference>
<accession>A0AAV2T553</accession>
<dbReference type="GO" id="GO:0003735">
    <property type="term" value="F:structural constituent of ribosome"/>
    <property type="evidence" value="ECO:0007669"/>
    <property type="project" value="TreeGrafter"/>
</dbReference>
<evidence type="ECO:0000256" key="2">
    <source>
        <dbReference type="ARBA" id="ARBA00044129"/>
    </source>
</evidence>
<proteinExistence type="inferred from homology"/>
<dbReference type="InterPro" id="IPR028909">
    <property type="entry name" value="bL21-like"/>
</dbReference>
<name>A0AAV2T553_CALDB</name>
<comment type="caution">
    <text evidence="3">The sequence shown here is derived from an EMBL/GenBank/DDBJ whole genome shotgun (WGS) entry which is preliminary data.</text>
</comment>
<dbReference type="GO" id="GO:0005762">
    <property type="term" value="C:mitochondrial large ribosomal subunit"/>
    <property type="evidence" value="ECO:0007669"/>
    <property type="project" value="TreeGrafter"/>
</dbReference>
<dbReference type="AlphaFoldDB" id="A0AAV2T553"/>
<reference evidence="3" key="1">
    <citation type="submission" date="2024-06" db="EMBL/GenBank/DDBJ databases">
        <authorList>
            <person name="Liu X."/>
            <person name="Lenzi L."/>
            <person name="Haldenby T S."/>
            <person name="Uol C."/>
        </authorList>
    </citation>
    <scope>NUCLEOTIDE SEQUENCE</scope>
</reference>
<dbReference type="Pfam" id="PF00829">
    <property type="entry name" value="Ribosomal_L21p"/>
    <property type="match status" value="1"/>
</dbReference>